<name>A9UTW2_MONBE</name>
<evidence type="ECO:0000313" key="2">
    <source>
        <dbReference type="EMBL" id="EDQ91563.1"/>
    </source>
</evidence>
<feature type="region of interest" description="Disordered" evidence="1">
    <location>
        <begin position="246"/>
        <end position="325"/>
    </location>
</feature>
<feature type="compositionally biased region" description="Low complexity" evidence="1">
    <location>
        <begin position="200"/>
        <end position="220"/>
    </location>
</feature>
<feature type="region of interest" description="Disordered" evidence="1">
    <location>
        <begin position="1"/>
        <end position="80"/>
    </location>
</feature>
<reference evidence="2 3" key="1">
    <citation type="journal article" date="2008" name="Nature">
        <title>The genome of the choanoflagellate Monosiga brevicollis and the origin of metazoans.</title>
        <authorList>
            <consortium name="JGI Sequencing"/>
            <person name="King N."/>
            <person name="Westbrook M.J."/>
            <person name="Young S.L."/>
            <person name="Kuo A."/>
            <person name="Abedin M."/>
            <person name="Chapman J."/>
            <person name="Fairclough S."/>
            <person name="Hellsten U."/>
            <person name="Isogai Y."/>
            <person name="Letunic I."/>
            <person name="Marr M."/>
            <person name="Pincus D."/>
            <person name="Putnam N."/>
            <person name="Rokas A."/>
            <person name="Wright K.J."/>
            <person name="Zuzow R."/>
            <person name="Dirks W."/>
            <person name="Good M."/>
            <person name="Goodstein D."/>
            <person name="Lemons D."/>
            <person name="Li W."/>
            <person name="Lyons J.B."/>
            <person name="Morris A."/>
            <person name="Nichols S."/>
            <person name="Richter D.J."/>
            <person name="Salamov A."/>
            <person name="Bork P."/>
            <person name="Lim W.A."/>
            <person name="Manning G."/>
            <person name="Miller W.T."/>
            <person name="McGinnis W."/>
            <person name="Shapiro H."/>
            <person name="Tjian R."/>
            <person name="Grigoriev I.V."/>
            <person name="Rokhsar D."/>
        </authorList>
    </citation>
    <scope>NUCLEOTIDE SEQUENCE [LARGE SCALE GENOMIC DNA]</scope>
    <source>
        <strain evidence="3">MX1 / ATCC 50154</strain>
    </source>
</reference>
<dbReference type="InParanoid" id="A9UTW2"/>
<feature type="compositionally biased region" description="Polar residues" evidence="1">
    <location>
        <begin position="262"/>
        <end position="272"/>
    </location>
</feature>
<evidence type="ECO:0000256" key="1">
    <source>
        <dbReference type="SAM" id="MobiDB-lite"/>
    </source>
</evidence>
<sequence>MRPNEHKQQRAKQYQKTHADAAATHQARKKDRHSGGKDVPPTVSATNLEPGVGTKRRPAPQNKPRDLPPAPAFGDHGVETGGTLTVAQLRERGERQALADRYNAFHLRYHDIDPALDVLRDLRLDAATRLGLNANLLAHPDWTSVLREFTFTLDETQMLLTSATTQAQHLSGASTYDPQPIQMSAPPVTKPAPEAARVEAASPVSSQQSPNSASQAQRAQVEPASDLADVDDQLNALLAPATSDAPSILTLSAPDPRHTPASGRTNVHQTSNPHHHSDDDQLLDELLGTESTQQSTSRQSGVSNSNPATSTPPAVRQAPPAVEEDDLAFLDSLM</sequence>
<dbReference type="GeneID" id="5889219"/>
<gene>
    <name evidence="2" type="ORF">MONBRDRAFT_23589</name>
</gene>
<accession>A9UTW2</accession>
<proteinExistence type="predicted"/>
<protein>
    <submittedName>
        <fullName evidence="2">Uncharacterized protein</fullName>
    </submittedName>
</protein>
<feature type="compositionally biased region" description="Polar residues" evidence="1">
    <location>
        <begin position="301"/>
        <end position="312"/>
    </location>
</feature>
<dbReference type="RefSeq" id="XP_001743985.1">
    <property type="nucleotide sequence ID" value="XM_001743933.1"/>
</dbReference>
<feature type="region of interest" description="Disordered" evidence="1">
    <location>
        <begin position="170"/>
        <end position="225"/>
    </location>
</feature>
<keyword evidence="3" id="KW-1185">Reference proteome</keyword>
<organism evidence="2 3">
    <name type="scientific">Monosiga brevicollis</name>
    <name type="common">Choanoflagellate</name>
    <dbReference type="NCBI Taxonomy" id="81824"/>
    <lineage>
        <taxon>Eukaryota</taxon>
        <taxon>Choanoflagellata</taxon>
        <taxon>Craspedida</taxon>
        <taxon>Salpingoecidae</taxon>
        <taxon>Monosiga</taxon>
    </lineage>
</organism>
<feature type="compositionally biased region" description="Low complexity" evidence="1">
    <location>
        <begin position="289"/>
        <end position="300"/>
    </location>
</feature>
<dbReference type="AlphaFoldDB" id="A9UTW2"/>
<dbReference type="EMBL" id="CH991545">
    <property type="protein sequence ID" value="EDQ91563.1"/>
    <property type="molecule type" value="Genomic_DNA"/>
</dbReference>
<dbReference type="Proteomes" id="UP000001357">
    <property type="component" value="Unassembled WGS sequence"/>
</dbReference>
<evidence type="ECO:0000313" key="3">
    <source>
        <dbReference type="Proteomes" id="UP000001357"/>
    </source>
</evidence>
<dbReference type="KEGG" id="mbr:MONBRDRAFT_23589"/>